<comment type="caution">
    <text evidence="1">The sequence shown here is derived from an EMBL/GenBank/DDBJ whole genome shotgun (WGS) entry which is preliminary data.</text>
</comment>
<organism evidence="1 2">
    <name type="scientific">Oceanobacillus bengalensis</name>
    <dbReference type="NCBI Taxonomy" id="1435466"/>
    <lineage>
        <taxon>Bacteria</taxon>
        <taxon>Bacillati</taxon>
        <taxon>Bacillota</taxon>
        <taxon>Bacilli</taxon>
        <taxon>Bacillales</taxon>
        <taxon>Bacillaceae</taxon>
        <taxon>Oceanobacillus</taxon>
    </lineage>
</organism>
<evidence type="ECO:0000313" key="1">
    <source>
        <dbReference type="EMBL" id="RKQ17622.1"/>
    </source>
</evidence>
<dbReference type="Pfam" id="PF08970">
    <property type="entry name" value="Sda"/>
    <property type="match status" value="1"/>
</dbReference>
<dbReference type="SUPFAM" id="SSF100985">
    <property type="entry name" value="Sporulation inhibitor Sda"/>
    <property type="match status" value="1"/>
</dbReference>
<dbReference type="InterPro" id="IPR036916">
    <property type="entry name" value="Sda_sf"/>
</dbReference>
<name>A0A494Z513_9BACI</name>
<sequence>MNLEEDFIELLTNERSKRNLTIPEKK</sequence>
<dbReference type="AlphaFoldDB" id="A0A494Z513"/>
<reference evidence="1 2" key="1">
    <citation type="journal article" date="2015" name="Antonie Van Leeuwenhoek">
        <title>Oceanobacillus bengalensis sp. nov., a bacterium isolated from seawater of the Bay of Bengal.</title>
        <authorList>
            <person name="Yongchang O."/>
            <person name="Xiang W."/>
            <person name="Wang G."/>
        </authorList>
    </citation>
    <scope>NUCLEOTIDE SEQUENCE [LARGE SCALE GENOMIC DNA]</scope>
    <source>
        <strain evidence="1 2">MCCC 1K00260</strain>
    </source>
</reference>
<dbReference type="InterPro" id="IPR015064">
    <property type="entry name" value="Sda"/>
</dbReference>
<proteinExistence type="predicted"/>
<dbReference type="EMBL" id="RBZO01000004">
    <property type="protein sequence ID" value="RKQ17622.1"/>
    <property type="molecule type" value="Genomic_DNA"/>
</dbReference>
<gene>
    <name evidence="1" type="ORF">D8M05_04275</name>
</gene>
<protein>
    <submittedName>
        <fullName evidence="1">Sporulation histidine kinase inhibitor Sda</fullName>
    </submittedName>
</protein>
<evidence type="ECO:0000313" key="2">
    <source>
        <dbReference type="Proteomes" id="UP000281813"/>
    </source>
</evidence>
<keyword evidence="2" id="KW-1185">Reference proteome</keyword>
<dbReference type="Proteomes" id="UP000281813">
    <property type="component" value="Unassembled WGS sequence"/>
</dbReference>
<accession>A0A494Z513</accession>